<dbReference type="OrthoDB" id="3038990at2759"/>
<evidence type="ECO:0000313" key="2">
    <source>
        <dbReference type="EMBL" id="KAF9526847.1"/>
    </source>
</evidence>
<gene>
    <name evidence="2" type="ORF">CPB83DRAFT_442395</name>
</gene>
<evidence type="ECO:0000256" key="1">
    <source>
        <dbReference type="SAM" id="Phobius"/>
    </source>
</evidence>
<evidence type="ECO:0000313" key="3">
    <source>
        <dbReference type="Proteomes" id="UP000807306"/>
    </source>
</evidence>
<keyword evidence="1" id="KW-0472">Membrane</keyword>
<comment type="caution">
    <text evidence="2">The sequence shown here is derived from an EMBL/GenBank/DDBJ whole genome shotgun (WGS) entry which is preliminary data.</text>
</comment>
<keyword evidence="1" id="KW-0812">Transmembrane</keyword>
<dbReference type="EMBL" id="MU157866">
    <property type="protein sequence ID" value="KAF9526847.1"/>
    <property type="molecule type" value="Genomic_DNA"/>
</dbReference>
<keyword evidence="1" id="KW-1133">Transmembrane helix</keyword>
<proteinExistence type="predicted"/>
<dbReference type="AlphaFoldDB" id="A0A9P6JMZ3"/>
<feature type="transmembrane region" description="Helical" evidence="1">
    <location>
        <begin position="209"/>
        <end position="230"/>
    </location>
</feature>
<dbReference type="Proteomes" id="UP000807306">
    <property type="component" value="Unassembled WGS sequence"/>
</dbReference>
<feature type="transmembrane region" description="Helical" evidence="1">
    <location>
        <begin position="42"/>
        <end position="68"/>
    </location>
</feature>
<feature type="transmembrane region" description="Helical" evidence="1">
    <location>
        <begin position="80"/>
        <end position="100"/>
    </location>
</feature>
<feature type="transmembrane region" description="Helical" evidence="1">
    <location>
        <begin position="112"/>
        <end position="134"/>
    </location>
</feature>
<keyword evidence="3" id="KW-1185">Reference proteome</keyword>
<reference evidence="2" key="1">
    <citation type="submission" date="2020-11" db="EMBL/GenBank/DDBJ databases">
        <authorList>
            <consortium name="DOE Joint Genome Institute"/>
            <person name="Ahrendt S."/>
            <person name="Riley R."/>
            <person name="Andreopoulos W."/>
            <person name="Labutti K."/>
            <person name="Pangilinan J."/>
            <person name="Ruiz-Duenas F.J."/>
            <person name="Barrasa J.M."/>
            <person name="Sanchez-Garcia M."/>
            <person name="Camarero S."/>
            <person name="Miyauchi S."/>
            <person name="Serrano A."/>
            <person name="Linde D."/>
            <person name="Babiker R."/>
            <person name="Drula E."/>
            <person name="Ayuso-Fernandez I."/>
            <person name="Pacheco R."/>
            <person name="Padilla G."/>
            <person name="Ferreira P."/>
            <person name="Barriuso J."/>
            <person name="Kellner H."/>
            <person name="Castanera R."/>
            <person name="Alfaro M."/>
            <person name="Ramirez L."/>
            <person name="Pisabarro A.G."/>
            <person name="Kuo A."/>
            <person name="Tritt A."/>
            <person name="Lipzen A."/>
            <person name="He G."/>
            <person name="Yan M."/>
            <person name="Ng V."/>
            <person name="Cullen D."/>
            <person name="Martin F."/>
            <person name="Rosso M.-N."/>
            <person name="Henrissat B."/>
            <person name="Hibbett D."/>
            <person name="Martinez A.T."/>
            <person name="Grigoriev I.V."/>
        </authorList>
    </citation>
    <scope>NUCLEOTIDE SEQUENCE</scope>
    <source>
        <strain evidence="2">CBS 506.95</strain>
    </source>
</reference>
<feature type="transmembrane region" description="Helical" evidence="1">
    <location>
        <begin position="6"/>
        <end position="30"/>
    </location>
</feature>
<feature type="transmembrane region" description="Helical" evidence="1">
    <location>
        <begin position="154"/>
        <end position="173"/>
    </location>
</feature>
<sequence>MADHSSFALIGGHILAGCLAVTIWDILCFFKADIALVSLHRFTWKTAIFLVARLTPLGYLITITIFTVEINLDCDTLQHTFRTLLVFVKPSTTLLLLFRVDAVYNQNMYMRFFLAAIWLATLGAFMLLAVVGIAPAEAFPYCFAVTMPALIMPVAILQIASDTFCCLAILYNLGGSSWKERMVSLKKVVRPNHSHLTDVFVQDTIISSILALFANVITGISCALFVPPFYSGDVAFMASHPVGKSTNCRSVPAQHFRLIRVQNFLSVASNERI</sequence>
<accession>A0A9P6JMZ3</accession>
<name>A0A9P6JMZ3_9AGAR</name>
<protein>
    <submittedName>
        <fullName evidence="2">Uncharacterized protein</fullName>
    </submittedName>
</protein>
<organism evidence="2 3">
    <name type="scientific">Crepidotus variabilis</name>
    <dbReference type="NCBI Taxonomy" id="179855"/>
    <lineage>
        <taxon>Eukaryota</taxon>
        <taxon>Fungi</taxon>
        <taxon>Dikarya</taxon>
        <taxon>Basidiomycota</taxon>
        <taxon>Agaricomycotina</taxon>
        <taxon>Agaricomycetes</taxon>
        <taxon>Agaricomycetidae</taxon>
        <taxon>Agaricales</taxon>
        <taxon>Agaricineae</taxon>
        <taxon>Crepidotaceae</taxon>
        <taxon>Crepidotus</taxon>
    </lineage>
</organism>